<dbReference type="EMBL" id="JX649890">
    <property type="protein sequence ID" value="AGC72030.1"/>
    <property type="molecule type" value="Genomic_DNA"/>
</dbReference>
<sequence>MPLTLVEVVERPRRGLPARFMSPLSLAFQGPAHIILSQDTYPMFHPAIGEHSWGLVQIAPYSVAGYEDSTLPLYEIVLIQTNEAVAAPASA</sequence>
<dbReference type="AlphaFoldDB" id="L7W0K2"/>
<dbReference type="InterPro" id="IPR054209">
    <property type="entry name" value="DUF6916"/>
</dbReference>
<protein>
    <recommendedName>
        <fullName evidence="1">DUF6916 domain-containing protein</fullName>
    </recommendedName>
</protein>
<feature type="domain" description="DUF6916" evidence="1">
    <location>
        <begin position="2"/>
        <end position="67"/>
    </location>
</feature>
<accession>L7W0K2</accession>
<dbReference type="Pfam" id="PF21880">
    <property type="entry name" value="DUF6916"/>
    <property type="match status" value="1"/>
</dbReference>
<evidence type="ECO:0000313" key="2">
    <source>
        <dbReference type="EMBL" id="AGC72030.1"/>
    </source>
</evidence>
<proteinExistence type="predicted"/>
<name>L7W0K2_9BACT</name>
<organism evidence="2">
    <name type="scientific">uncultured bacterium A1Q1_fos_500</name>
    <dbReference type="NCBI Taxonomy" id="1256579"/>
    <lineage>
        <taxon>Bacteria</taxon>
        <taxon>environmental samples</taxon>
    </lineage>
</organism>
<reference evidence="2" key="1">
    <citation type="submission" date="2012-09" db="EMBL/GenBank/DDBJ databases">
        <title>Metagenomic Characterization of a Microbial Community in Wastewater Detects High Levels of Antibiotic Resistance.</title>
        <authorList>
            <person name="Abrams M."/>
            <person name="Caldwell A."/>
            <person name="Vandaei E."/>
            <person name="Lee W."/>
            <person name="Perrott J."/>
            <person name="Khan S.Y."/>
            <person name="Ta J."/>
            <person name="Romero D."/>
            <person name="Nguyen V."/>
            <person name="Pourmand N."/>
            <person name="Ouverney C.C."/>
        </authorList>
    </citation>
    <scope>NUCLEOTIDE SEQUENCE</scope>
</reference>
<evidence type="ECO:0000259" key="1">
    <source>
        <dbReference type="Pfam" id="PF21880"/>
    </source>
</evidence>